<sequence length="314" mass="33643">MRTLLRTRRARAGLAAALTALCAGLVPLAAGSTPASATHVWRTAWADDFNGPAGTLPDSEKWMVDIGTGYPGGPPNWGTGEVQTYTADPANISHDGRGNLRITPLRDTAGRWTSGRIETRRSDFRPPAGGRMRIEARIQLPAVTGAAAEGYWPAFWTLGASYRAGVPSPTSGEFDIMENANGLNRIWGVMHCGTPTGGPCNESTGLAAGTTCPGTRCTGTFHTYTLEWDRRTSTERLHWFVDRRRYHTVSSTQVDPATWQAATAQGHFLLLNLAVGGGFPDALAGHATPTTQTRPGYPMLVDHVAVLTATPHRP</sequence>
<dbReference type="Pfam" id="PF00722">
    <property type="entry name" value="Glyco_hydro_16"/>
    <property type="match status" value="1"/>
</dbReference>
<reference evidence="4 5" key="1">
    <citation type="submission" date="2020-08" db="EMBL/GenBank/DDBJ databases">
        <title>Sequencing the genomes of 1000 actinobacteria strains.</title>
        <authorList>
            <person name="Klenk H.-P."/>
        </authorList>
    </citation>
    <scope>NUCLEOTIDE SEQUENCE [LARGE SCALE GENOMIC DNA]</scope>
    <source>
        <strain evidence="4 5">DSM 40129</strain>
    </source>
</reference>
<dbReference type="InterPro" id="IPR050546">
    <property type="entry name" value="Glycosyl_Hydrlase_16"/>
</dbReference>
<evidence type="ECO:0000313" key="4">
    <source>
        <dbReference type="EMBL" id="MBB5816238.1"/>
    </source>
</evidence>
<dbReference type="GO" id="GO:0005975">
    <property type="term" value="P:carbohydrate metabolic process"/>
    <property type="evidence" value="ECO:0007669"/>
    <property type="project" value="InterPro"/>
</dbReference>
<dbReference type="SUPFAM" id="SSF49899">
    <property type="entry name" value="Concanavalin A-like lectins/glucanases"/>
    <property type="match status" value="1"/>
</dbReference>
<keyword evidence="5" id="KW-1185">Reference proteome</keyword>
<dbReference type="GO" id="GO:0004553">
    <property type="term" value="F:hydrolase activity, hydrolyzing O-glycosyl compounds"/>
    <property type="evidence" value="ECO:0007669"/>
    <property type="project" value="InterPro"/>
</dbReference>
<evidence type="ECO:0000313" key="5">
    <source>
        <dbReference type="Proteomes" id="UP000579531"/>
    </source>
</evidence>
<evidence type="ECO:0000256" key="1">
    <source>
        <dbReference type="ARBA" id="ARBA00006865"/>
    </source>
</evidence>
<feature type="domain" description="GH16" evidence="3">
    <location>
        <begin position="26"/>
        <end position="312"/>
    </location>
</feature>
<dbReference type="Proteomes" id="UP000579531">
    <property type="component" value="Unassembled WGS sequence"/>
</dbReference>
<dbReference type="PANTHER" id="PTHR10963">
    <property type="entry name" value="GLYCOSYL HYDROLASE-RELATED"/>
    <property type="match status" value="1"/>
</dbReference>
<dbReference type="PROSITE" id="PS51762">
    <property type="entry name" value="GH16_2"/>
    <property type="match status" value="1"/>
</dbReference>
<dbReference type="CDD" id="cd02182">
    <property type="entry name" value="GH16_Strep_laminarinase_like"/>
    <property type="match status" value="1"/>
</dbReference>
<name>A0AA89U224_STRCU</name>
<gene>
    <name evidence="4" type="ORF">HNR72_007266</name>
</gene>
<dbReference type="EMBL" id="JACHLX010000001">
    <property type="protein sequence ID" value="MBB5816238.1"/>
    <property type="molecule type" value="Genomic_DNA"/>
</dbReference>
<evidence type="ECO:0000256" key="2">
    <source>
        <dbReference type="SAM" id="SignalP"/>
    </source>
</evidence>
<dbReference type="AlphaFoldDB" id="A0AA89U224"/>
<proteinExistence type="inferred from homology"/>
<feature type="signal peptide" evidence="2">
    <location>
        <begin position="1"/>
        <end position="37"/>
    </location>
</feature>
<protein>
    <submittedName>
        <fullName evidence="4">Beta-glucanase (GH16 family)</fullName>
    </submittedName>
</protein>
<accession>A0AA89U224</accession>
<dbReference type="RefSeq" id="WP_184853683.1">
    <property type="nucleotide sequence ID" value="NZ_BAABFE010000005.1"/>
</dbReference>
<evidence type="ECO:0000259" key="3">
    <source>
        <dbReference type="PROSITE" id="PS51762"/>
    </source>
</evidence>
<comment type="caution">
    <text evidence="4">The sequence shown here is derived from an EMBL/GenBank/DDBJ whole genome shotgun (WGS) entry which is preliminary data.</text>
</comment>
<organism evidence="4 5">
    <name type="scientific">Streptomyces collinus</name>
    <dbReference type="NCBI Taxonomy" id="42684"/>
    <lineage>
        <taxon>Bacteria</taxon>
        <taxon>Bacillati</taxon>
        <taxon>Actinomycetota</taxon>
        <taxon>Actinomycetes</taxon>
        <taxon>Kitasatosporales</taxon>
        <taxon>Streptomycetaceae</taxon>
        <taxon>Streptomyces</taxon>
    </lineage>
</organism>
<keyword evidence="2" id="KW-0732">Signal</keyword>
<dbReference type="PANTHER" id="PTHR10963:SF55">
    <property type="entry name" value="GLYCOSIDE HYDROLASE FAMILY 16 PROTEIN"/>
    <property type="match status" value="1"/>
</dbReference>
<comment type="similarity">
    <text evidence="1">Belongs to the glycosyl hydrolase 16 family.</text>
</comment>
<dbReference type="InterPro" id="IPR000757">
    <property type="entry name" value="Beta-glucanase-like"/>
</dbReference>
<dbReference type="Gene3D" id="2.60.120.200">
    <property type="match status" value="1"/>
</dbReference>
<dbReference type="GeneID" id="93843683"/>
<feature type="chain" id="PRO_5041651119" evidence="2">
    <location>
        <begin position="38"/>
        <end position="314"/>
    </location>
</feature>
<dbReference type="InterPro" id="IPR013320">
    <property type="entry name" value="ConA-like_dom_sf"/>
</dbReference>